<dbReference type="NCBIfam" id="TIGR00912">
    <property type="entry name" value="2A0309"/>
    <property type="match status" value="1"/>
</dbReference>
<keyword evidence="7 8" id="KW-0472">Membrane</keyword>
<dbReference type="AlphaFoldDB" id="A0A1I6QF92"/>
<evidence type="ECO:0000256" key="3">
    <source>
        <dbReference type="ARBA" id="ARBA00022448"/>
    </source>
</evidence>
<keyword evidence="3" id="KW-0813">Transport</keyword>
<feature type="transmembrane region" description="Helical" evidence="8">
    <location>
        <begin position="286"/>
        <end position="310"/>
    </location>
</feature>
<evidence type="ECO:0000256" key="4">
    <source>
        <dbReference type="ARBA" id="ARBA00022544"/>
    </source>
</evidence>
<evidence type="ECO:0000256" key="6">
    <source>
        <dbReference type="ARBA" id="ARBA00022989"/>
    </source>
</evidence>
<dbReference type="EMBL" id="FPAA01000003">
    <property type="protein sequence ID" value="SFS51072.1"/>
    <property type="molecule type" value="Genomic_DNA"/>
</dbReference>
<feature type="transmembrane region" description="Helical" evidence="8">
    <location>
        <begin position="322"/>
        <end position="339"/>
    </location>
</feature>
<evidence type="ECO:0000256" key="8">
    <source>
        <dbReference type="SAM" id="Phobius"/>
    </source>
</evidence>
<dbReference type="PANTHER" id="PTHR34975">
    <property type="entry name" value="SPORE GERMINATION PROTEIN A2"/>
    <property type="match status" value="1"/>
</dbReference>
<protein>
    <submittedName>
        <fullName evidence="9">Spore germination protein (Amino acid permease)</fullName>
    </submittedName>
</protein>
<evidence type="ECO:0000256" key="1">
    <source>
        <dbReference type="ARBA" id="ARBA00004141"/>
    </source>
</evidence>
<name>A0A1I6QF92_9BACL</name>
<comment type="similarity">
    <text evidence="2">Belongs to the amino acid-polyamine-organocation (APC) superfamily. Spore germination protein (SGP) (TC 2.A.3.9) family.</text>
</comment>
<keyword evidence="5 8" id="KW-0812">Transmembrane</keyword>
<dbReference type="Gene3D" id="1.20.1740.10">
    <property type="entry name" value="Amino acid/polyamine transporter I"/>
    <property type="match status" value="1"/>
</dbReference>
<keyword evidence="4" id="KW-0309">Germination</keyword>
<dbReference type="InterPro" id="IPR004761">
    <property type="entry name" value="Spore_GerAB"/>
</dbReference>
<feature type="transmembrane region" description="Helical" evidence="8">
    <location>
        <begin position="351"/>
        <end position="373"/>
    </location>
</feature>
<proteinExistence type="inferred from homology"/>
<dbReference type="PANTHER" id="PTHR34975:SF2">
    <property type="entry name" value="SPORE GERMINATION PROTEIN A2"/>
    <property type="match status" value="1"/>
</dbReference>
<evidence type="ECO:0000313" key="10">
    <source>
        <dbReference type="Proteomes" id="UP000198660"/>
    </source>
</evidence>
<dbReference type="OrthoDB" id="2716906at2"/>
<feature type="transmembrane region" description="Helical" evidence="8">
    <location>
        <begin position="162"/>
        <end position="179"/>
    </location>
</feature>
<evidence type="ECO:0000256" key="7">
    <source>
        <dbReference type="ARBA" id="ARBA00023136"/>
    </source>
</evidence>
<feature type="transmembrane region" description="Helical" evidence="8">
    <location>
        <begin position="234"/>
        <end position="257"/>
    </location>
</feature>
<dbReference type="RefSeq" id="WP_091834766.1">
    <property type="nucleotide sequence ID" value="NZ_FPAA01000003.1"/>
</dbReference>
<feature type="transmembrane region" description="Helical" evidence="8">
    <location>
        <begin position="49"/>
        <end position="69"/>
    </location>
</feature>
<evidence type="ECO:0000256" key="2">
    <source>
        <dbReference type="ARBA" id="ARBA00007998"/>
    </source>
</evidence>
<dbReference type="GO" id="GO:0009847">
    <property type="term" value="P:spore germination"/>
    <property type="evidence" value="ECO:0007669"/>
    <property type="project" value="InterPro"/>
</dbReference>
<evidence type="ECO:0000313" key="9">
    <source>
        <dbReference type="EMBL" id="SFS51072.1"/>
    </source>
</evidence>
<feature type="transmembrane region" description="Helical" evidence="8">
    <location>
        <begin position="21"/>
        <end position="43"/>
    </location>
</feature>
<accession>A0A1I6QF92</accession>
<evidence type="ECO:0000256" key="5">
    <source>
        <dbReference type="ARBA" id="ARBA00022692"/>
    </source>
</evidence>
<sequence>MGNNNNDPGTEGTISNYQVHTLLFSALVGVSVLMMPRNIVIASRTDSEWVIFISGFIVLLFVWLIGALMKKFPRQNIIQFAQSMVGKKNQRIMARILTLPFALALAGLWLWMASIVTRSFGEVLVSFVLPQTPIGVLMFSIIFVAAIVVSNPLVIIVRMTEFLLPFIYITLPLLVAGLLQEGSALNLLPLFQADWKEVANGVFSSLLSYSGFSILFIYMAFYQQPEKSMRTHTITIMVCTLFFWFAIVTSIGAFGSAEIFHLLYPPLELVKVTSFPGQVLDRLESLFIAIWMLAVFTTIILFFGSTVEVVMSYVPFKEKRRGWVTFLLAPIFYILAQYPSNLQELALWSQWAGIAEIIITLLFVAIFFIVWAVRERKKGEDNATTSPS</sequence>
<reference evidence="10" key="1">
    <citation type="submission" date="2016-10" db="EMBL/GenBank/DDBJ databases">
        <authorList>
            <person name="Varghese N."/>
            <person name="Submissions S."/>
        </authorList>
    </citation>
    <scope>NUCLEOTIDE SEQUENCE [LARGE SCALE GENOMIC DNA]</scope>
    <source>
        <strain evidence="10">DSM 45789</strain>
    </source>
</reference>
<keyword evidence="10" id="KW-1185">Reference proteome</keyword>
<gene>
    <name evidence="9" type="ORF">SAMN05444972_103113</name>
</gene>
<keyword evidence="6 8" id="KW-1133">Transmembrane helix</keyword>
<comment type="subcellular location">
    <subcellularLocation>
        <location evidence="1">Membrane</location>
        <topology evidence="1">Multi-pass membrane protein</topology>
    </subcellularLocation>
</comment>
<dbReference type="Pfam" id="PF03845">
    <property type="entry name" value="Spore_permease"/>
    <property type="match status" value="1"/>
</dbReference>
<feature type="transmembrane region" description="Helical" evidence="8">
    <location>
        <begin position="199"/>
        <end position="222"/>
    </location>
</feature>
<dbReference type="Proteomes" id="UP000198660">
    <property type="component" value="Unassembled WGS sequence"/>
</dbReference>
<organism evidence="9 10">
    <name type="scientific">Marininema halotolerans</name>
    <dbReference type="NCBI Taxonomy" id="1155944"/>
    <lineage>
        <taxon>Bacteria</taxon>
        <taxon>Bacillati</taxon>
        <taxon>Bacillota</taxon>
        <taxon>Bacilli</taxon>
        <taxon>Bacillales</taxon>
        <taxon>Thermoactinomycetaceae</taxon>
        <taxon>Marininema</taxon>
    </lineage>
</organism>
<feature type="transmembrane region" description="Helical" evidence="8">
    <location>
        <begin position="92"/>
        <end position="112"/>
    </location>
</feature>
<feature type="transmembrane region" description="Helical" evidence="8">
    <location>
        <begin position="132"/>
        <end position="155"/>
    </location>
</feature>
<dbReference type="GO" id="GO:0016020">
    <property type="term" value="C:membrane"/>
    <property type="evidence" value="ECO:0007669"/>
    <property type="project" value="UniProtKB-SubCell"/>
</dbReference>